<dbReference type="EMBL" id="JBCITM010000018">
    <property type="protein sequence ID" value="MEN1761617.1"/>
    <property type="molecule type" value="Genomic_DNA"/>
</dbReference>
<protein>
    <submittedName>
        <fullName evidence="2">Uncharacterized protein</fullName>
    </submittedName>
</protein>
<gene>
    <name evidence="2" type="ORF">AAIG11_14105</name>
</gene>
<feature type="chain" id="PRO_5046238436" evidence="1">
    <location>
        <begin position="40"/>
        <end position="71"/>
    </location>
</feature>
<proteinExistence type="predicted"/>
<evidence type="ECO:0000313" key="2">
    <source>
        <dbReference type="EMBL" id="MEN1761617.1"/>
    </source>
</evidence>
<organism evidence="2 3">
    <name type="scientific">Anoxynatronum sibiricum</name>
    <dbReference type="NCBI Taxonomy" id="210623"/>
    <lineage>
        <taxon>Bacteria</taxon>
        <taxon>Bacillati</taxon>
        <taxon>Bacillota</taxon>
        <taxon>Clostridia</taxon>
        <taxon>Eubacteriales</taxon>
        <taxon>Clostridiaceae</taxon>
        <taxon>Anoxynatronum</taxon>
    </lineage>
</organism>
<sequence>MKANQTTAAINRIPVRKKAARLTALALALVLLMGHPVTGHGTSPHAQKTETGTAVAKLSSEAAAQQLKGIK</sequence>
<evidence type="ECO:0000256" key="1">
    <source>
        <dbReference type="SAM" id="SignalP"/>
    </source>
</evidence>
<feature type="signal peptide" evidence="1">
    <location>
        <begin position="1"/>
        <end position="39"/>
    </location>
</feature>
<dbReference type="RefSeq" id="WP_343186905.1">
    <property type="nucleotide sequence ID" value="NZ_JBCITM010000018.1"/>
</dbReference>
<keyword evidence="3" id="KW-1185">Reference proteome</keyword>
<keyword evidence="1" id="KW-0732">Signal</keyword>
<reference evidence="2 3" key="1">
    <citation type="submission" date="2024-04" db="EMBL/GenBank/DDBJ databases">
        <title>Genome sequencing and metabolic network reconstruction of aminoacids and betaine degradation by Anoxynatronum sibiricum.</title>
        <authorList>
            <person name="Detkova E.N."/>
            <person name="Boltjanskaja Y.V."/>
            <person name="Mardanov A.V."/>
            <person name="Kevbrin V."/>
        </authorList>
    </citation>
    <scope>NUCLEOTIDE SEQUENCE [LARGE SCALE GENOMIC DNA]</scope>
    <source>
        <strain evidence="2 3">Z-7981</strain>
    </source>
</reference>
<comment type="caution">
    <text evidence="2">The sequence shown here is derived from an EMBL/GenBank/DDBJ whole genome shotgun (WGS) entry which is preliminary data.</text>
</comment>
<name>A0ABU9VWS3_9CLOT</name>
<evidence type="ECO:0000313" key="3">
    <source>
        <dbReference type="Proteomes" id="UP001407405"/>
    </source>
</evidence>
<accession>A0ABU9VWS3</accession>
<dbReference type="Proteomes" id="UP001407405">
    <property type="component" value="Unassembled WGS sequence"/>
</dbReference>